<keyword evidence="10" id="KW-1185">Reference proteome</keyword>
<evidence type="ECO:0000256" key="2">
    <source>
        <dbReference type="ARBA" id="ARBA00010992"/>
    </source>
</evidence>
<evidence type="ECO:0000256" key="5">
    <source>
        <dbReference type="ARBA" id="ARBA00022989"/>
    </source>
</evidence>
<reference evidence="9 10" key="1">
    <citation type="journal article" date="2006" name="Int. J. Syst. Evol. Microbiol.">
        <title>Dyella yeojuensis sp. nov., isolated from greenhouse soil in Korea.</title>
        <authorList>
            <person name="Kim B.Y."/>
            <person name="Weon H.Y."/>
            <person name="Lee K.H."/>
            <person name="Seok S.J."/>
            <person name="Kwon S.W."/>
            <person name="Go S.J."/>
            <person name="Stackebrandt E."/>
        </authorList>
    </citation>
    <scope>NUCLEOTIDE SEQUENCE [LARGE SCALE GENOMIC DNA]</scope>
    <source>
        <strain evidence="9 10">DSM 17673</strain>
    </source>
</reference>
<feature type="domain" description="Major facilitator superfamily (MFS) profile" evidence="8">
    <location>
        <begin position="1"/>
        <end position="367"/>
    </location>
</feature>
<dbReference type="SUPFAM" id="SSF103473">
    <property type="entry name" value="MFS general substrate transporter"/>
    <property type="match status" value="1"/>
</dbReference>
<evidence type="ECO:0000256" key="7">
    <source>
        <dbReference type="SAM" id="Phobius"/>
    </source>
</evidence>
<organism evidence="9 10">
    <name type="scientific">Luteibacter yeojuensis</name>
    <dbReference type="NCBI Taxonomy" id="345309"/>
    <lineage>
        <taxon>Bacteria</taxon>
        <taxon>Pseudomonadati</taxon>
        <taxon>Pseudomonadota</taxon>
        <taxon>Gammaproteobacteria</taxon>
        <taxon>Lysobacterales</taxon>
        <taxon>Rhodanobacteraceae</taxon>
        <taxon>Luteibacter</taxon>
    </lineage>
</organism>
<evidence type="ECO:0000313" key="10">
    <source>
        <dbReference type="Proteomes" id="UP000518878"/>
    </source>
</evidence>
<feature type="transmembrane region" description="Helical" evidence="7">
    <location>
        <begin position="277"/>
        <end position="295"/>
    </location>
</feature>
<dbReference type="GO" id="GO:0022857">
    <property type="term" value="F:transmembrane transporter activity"/>
    <property type="evidence" value="ECO:0007669"/>
    <property type="project" value="InterPro"/>
</dbReference>
<comment type="caution">
    <text evidence="9">The sequence shown here is derived from an EMBL/GenBank/DDBJ whole genome shotgun (WGS) entry which is preliminary data.</text>
</comment>
<keyword evidence="6 7" id="KW-0472">Membrane</keyword>
<dbReference type="RefSeq" id="WP_166699424.1">
    <property type="nucleotide sequence ID" value="NZ_JAAQTL010000001.1"/>
</dbReference>
<protein>
    <submittedName>
        <fullName evidence="9">MFS transporter</fullName>
    </submittedName>
</protein>
<feature type="transmembrane region" description="Helical" evidence="7">
    <location>
        <begin position="341"/>
        <end position="362"/>
    </location>
</feature>
<comment type="subcellular location">
    <subcellularLocation>
        <location evidence="1">Membrane</location>
        <topology evidence="1">Multi-pass membrane protein</topology>
    </subcellularLocation>
</comment>
<dbReference type="Gene3D" id="1.20.1250.20">
    <property type="entry name" value="MFS general substrate transporter like domains"/>
    <property type="match status" value="1"/>
</dbReference>
<evidence type="ECO:0000256" key="4">
    <source>
        <dbReference type="ARBA" id="ARBA00022692"/>
    </source>
</evidence>
<dbReference type="GO" id="GO:0016020">
    <property type="term" value="C:membrane"/>
    <property type="evidence" value="ECO:0007669"/>
    <property type="project" value="UniProtKB-SubCell"/>
</dbReference>
<evidence type="ECO:0000259" key="8">
    <source>
        <dbReference type="PROSITE" id="PS50850"/>
    </source>
</evidence>
<sequence length="384" mass="41108">MNELVETDVPARLDRLRWGRFHTLVATALGITWVLDGLEVTITGAIAGALKSSPVLHLSDTQVGLAGSLYLVGAVAGALGAVVLLDTGWLPPEIGWRFTFGLGAVLGLGILVLRRWIPESPRWLMLHGRIGEAEAIVRQIEDRLGAAPPDRPLPRLRLRPRGLTMADVASTLFRLYPKRTLLGLVLMATQAFFYNAIFFTYALVLGRFYGVADADVGLYLLPFAAGNFLGPLLLGRLFDSVGRRPMIAATYALSGLLLFATAWLFVNGWLDARMQTLAWSAVFFFASAAASSAYLTVSESFPLELRALAIALFYAFGTALGGVAGPWLFGTLIGTGERGAIGGGYALGASLMLVGAVAAWWLGLAAERRPLEDVATPLAHAENP</sequence>
<dbReference type="EMBL" id="JAAQTL010000001">
    <property type="protein sequence ID" value="NID15720.1"/>
    <property type="molecule type" value="Genomic_DNA"/>
</dbReference>
<feature type="transmembrane region" description="Helical" evidence="7">
    <location>
        <begin position="216"/>
        <end position="234"/>
    </location>
</feature>
<feature type="transmembrane region" description="Helical" evidence="7">
    <location>
        <begin position="62"/>
        <end position="84"/>
    </location>
</feature>
<dbReference type="InterPro" id="IPR005828">
    <property type="entry name" value="MFS_sugar_transport-like"/>
</dbReference>
<accession>A0A7X5QUT5</accession>
<dbReference type="InterPro" id="IPR020846">
    <property type="entry name" value="MFS_dom"/>
</dbReference>
<feature type="transmembrane region" description="Helical" evidence="7">
    <location>
        <begin position="246"/>
        <end position="265"/>
    </location>
</feature>
<dbReference type="Proteomes" id="UP000518878">
    <property type="component" value="Unassembled WGS sequence"/>
</dbReference>
<feature type="transmembrane region" description="Helical" evidence="7">
    <location>
        <begin position="24"/>
        <end position="50"/>
    </location>
</feature>
<feature type="transmembrane region" description="Helical" evidence="7">
    <location>
        <begin position="307"/>
        <end position="329"/>
    </location>
</feature>
<name>A0A7X5QUT5_9GAMM</name>
<proteinExistence type="inferred from homology"/>
<gene>
    <name evidence="9" type="ORF">HBF32_09660</name>
</gene>
<dbReference type="Pfam" id="PF00083">
    <property type="entry name" value="Sugar_tr"/>
    <property type="match status" value="1"/>
</dbReference>
<dbReference type="PANTHER" id="PTHR23511">
    <property type="entry name" value="SYNAPTIC VESICLE GLYCOPROTEIN 2"/>
    <property type="match status" value="1"/>
</dbReference>
<keyword evidence="4 7" id="KW-0812">Transmembrane</keyword>
<feature type="transmembrane region" description="Helical" evidence="7">
    <location>
        <begin position="181"/>
        <end position="204"/>
    </location>
</feature>
<evidence type="ECO:0000256" key="6">
    <source>
        <dbReference type="ARBA" id="ARBA00023136"/>
    </source>
</evidence>
<feature type="transmembrane region" description="Helical" evidence="7">
    <location>
        <begin position="96"/>
        <end position="117"/>
    </location>
</feature>
<dbReference type="AlphaFoldDB" id="A0A7X5QUT5"/>
<dbReference type="InterPro" id="IPR036259">
    <property type="entry name" value="MFS_trans_sf"/>
</dbReference>
<evidence type="ECO:0000256" key="3">
    <source>
        <dbReference type="ARBA" id="ARBA00022448"/>
    </source>
</evidence>
<dbReference type="PROSITE" id="PS50850">
    <property type="entry name" value="MFS"/>
    <property type="match status" value="1"/>
</dbReference>
<keyword evidence="5 7" id="KW-1133">Transmembrane helix</keyword>
<evidence type="ECO:0000313" key="9">
    <source>
        <dbReference type="EMBL" id="NID15720.1"/>
    </source>
</evidence>
<evidence type="ECO:0000256" key="1">
    <source>
        <dbReference type="ARBA" id="ARBA00004141"/>
    </source>
</evidence>
<keyword evidence="3" id="KW-0813">Transport</keyword>
<comment type="similarity">
    <text evidence="2">Belongs to the major facilitator superfamily. Sugar transporter (TC 2.A.1.1) family.</text>
</comment>